<evidence type="ECO:0000313" key="4">
    <source>
        <dbReference type="EMBL" id="MBJ6727427.1"/>
    </source>
</evidence>
<keyword evidence="2" id="KW-0812">Transmembrane</keyword>
<dbReference type="RefSeq" id="WP_199386566.1">
    <property type="nucleotide sequence ID" value="NZ_JAEMHM010000023.1"/>
</dbReference>
<feature type="compositionally biased region" description="Basic and acidic residues" evidence="1">
    <location>
        <begin position="45"/>
        <end position="62"/>
    </location>
</feature>
<dbReference type="Pfam" id="PF14237">
    <property type="entry name" value="GYF_2"/>
    <property type="match status" value="1"/>
</dbReference>
<gene>
    <name evidence="4" type="ORF">JFN93_22160</name>
</gene>
<evidence type="ECO:0000259" key="3">
    <source>
        <dbReference type="Pfam" id="PF14237"/>
    </source>
</evidence>
<dbReference type="AlphaFoldDB" id="A0A8J7M2G1"/>
<feature type="region of interest" description="Disordered" evidence="1">
    <location>
        <begin position="25"/>
        <end position="81"/>
    </location>
</feature>
<name>A0A8J7M2G1_9BACT</name>
<accession>A0A8J7M2G1</accession>
<feature type="domain" description="GYF" evidence="3">
    <location>
        <begin position="92"/>
        <end position="140"/>
    </location>
</feature>
<keyword evidence="2" id="KW-0472">Membrane</keyword>
<feature type="transmembrane region" description="Helical" evidence="2">
    <location>
        <begin position="253"/>
        <end position="274"/>
    </location>
</feature>
<evidence type="ECO:0000256" key="2">
    <source>
        <dbReference type="SAM" id="Phobius"/>
    </source>
</evidence>
<protein>
    <submittedName>
        <fullName evidence="4">DUF4339 domain-containing protein</fullName>
    </submittedName>
</protein>
<sequence>MALVACKKCASRISSRAVTCPKCGAATGAEAPVPPAAKQSVPRAKVAELRPSDTRKPQRKPDPAGNTKASPGNGAAPGAIAADTDLPPAEAWYYVNAGGLQGPVRLERIRTLAASGTLAAETPIWRAGLADWVLLSEYRESAVEAAPEELIEAAEPAPANYLLWVLALAPLWGGIVQIVATETTVSLTRRKLAYYGELWWITVLINILVCYVDFYRVRKGGAEVGKGESWLCLAVPAYLYHRDREVPARPPKLWVWIASLIVTLVLIMYLNGVYAKISMK</sequence>
<keyword evidence="5" id="KW-1185">Reference proteome</keyword>
<organism evidence="4 5">
    <name type="scientific">Geomesophilobacter sediminis</name>
    <dbReference type="NCBI Taxonomy" id="2798584"/>
    <lineage>
        <taxon>Bacteria</taxon>
        <taxon>Pseudomonadati</taxon>
        <taxon>Thermodesulfobacteriota</taxon>
        <taxon>Desulfuromonadia</taxon>
        <taxon>Geobacterales</taxon>
        <taxon>Geobacteraceae</taxon>
        <taxon>Geomesophilobacter</taxon>
    </lineage>
</organism>
<feature type="compositionally biased region" description="Low complexity" evidence="1">
    <location>
        <begin position="69"/>
        <end position="81"/>
    </location>
</feature>
<feature type="transmembrane region" description="Helical" evidence="2">
    <location>
        <begin position="161"/>
        <end position="180"/>
    </location>
</feature>
<evidence type="ECO:0000256" key="1">
    <source>
        <dbReference type="SAM" id="MobiDB-lite"/>
    </source>
</evidence>
<dbReference type="EMBL" id="JAEMHM010000023">
    <property type="protein sequence ID" value="MBJ6727427.1"/>
    <property type="molecule type" value="Genomic_DNA"/>
</dbReference>
<dbReference type="InterPro" id="IPR025640">
    <property type="entry name" value="GYF_2"/>
</dbReference>
<evidence type="ECO:0000313" key="5">
    <source>
        <dbReference type="Proteomes" id="UP000636888"/>
    </source>
</evidence>
<keyword evidence="2" id="KW-1133">Transmembrane helix</keyword>
<proteinExistence type="predicted"/>
<reference evidence="4" key="1">
    <citation type="submission" date="2020-12" db="EMBL/GenBank/DDBJ databases">
        <title>Geomonas sp. Red875, isolated from river sediment.</title>
        <authorList>
            <person name="Xu Z."/>
            <person name="Zhang Z."/>
            <person name="Masuda Y."/>
            <person name="Itoh H."/>
            <person name="Senoo K."/>
        </authorList>
    </citation>
    <scope>NUCLEOTIDE SEQUENCE</scope>
    <source>
        <strain evidence="4">Red875</strain>
    </source>
</reference>
<feature type="transmembrane region" description="Helical" evidence="2">
    <location>
        <begin position="192"/>
        <end position="214"/>
    </location>
</feature>
<comment type="caution">
    <text evidence="4">The sequence shown here is derived from an EMBL/GenBank/DDBJ whole genome shotgun (WGS) entry which is preliminary data.</text>
</comment>
<dbReference type="Proteomes" id="UP000636888">
    <property type="component" value="Unassembled WGS sequence"/>
</dbReference>